<evidence type="ECO:0000256" key="8">
    <source>
        <dbReference type="ARBA" id="ARBA00023163"/>
    </source>
</evidence>
<dbReference type="HOGENOM" id="CLU_040211_1_0_1"/>
<dbReference type="Proteomes" id="UP000014760">
    <property type="component" value="Unassembled WGS sequence"/>
</dbReference>
<dbReference type="OrthoDB" id="17307at2759"/>
<evidence type="ECO:0000256" key="4">
    <source>
        <dbReference type="ARBA" id="ARBA00022763"/>
    </source>
</evidence>
<gene>
    <name evidence="12" type="ORF">CAPTEDRAFT_169977</name>
</gene>
<dbReference type="GO" id="GO:0000439">
    <property type="term" value="C:transcription factor TFIIH core complex"/>
    <property type="evidence" value="ECO:0007669"/>
    <property type="project" value="UniProtKB-UniRule"/>
</dbReference>
<reference evidence="12 14" key="2">
    <citation type="journal article" date="2013" name="Nature">
        <title>Insights into bilaterian evolution from three spiralian genomes.</title>
        <authorList>
            <person name="Simakov O."/>
            <person name="Marletaz F."/>
            <person name="Cho S.J."/>
            <person name="Edsinger-Gonzales E."/>
            <person name="Havlak P."/>
            <person name="Hellsten U."/>
            <person name="Kuo D.H."/>
            <person name="Larsson T."/>
            <person name="Lv J."/>
            <person name="Arendt D."/>
            <person name="Savage R."/>
            <person name="Osoegawa K."/>
            <person name="de Jong P."/>
            <person name="Grimwood J."/>
            <person name="Chapman J.A."/>
            <person name="Shapiro H."/>
            <person name="Aerts A."/>
            <person name="Otillar R.P."/>
            <person name="Terry A.Y."/>
            <person name="Boore J.L."/>
            <person name="Grigoriev I.V."/>
            <person name="Lindberg D.R."/>
            <person name="Seaver E.C."/>
            <person name="Weisblat D.A."/>
            <person name="Putnam N.H."/>
            <person name="Rokhsar D.S."/>
        </authorList>
    </citation>
    <scope>NUCLEOTIDE SEQUENCE</scope>
    <source>
        <strain evidence="12 14">I ESC-2004</strain>
    </source>
</reference>
<dbReference type="EMBL" id="KB294684">
    <property type="protein sequence ID" value="ELU14215.1"/>
    <property type="molecule type" value="Genomic_DNA"/>
</dbReference>
<keyword evidence="7 11" id="KW-0805">Transcription regulation</keyword>
<dbReference type="GO" id="GO:0008270">
    <property type="term" value="F:zinc ion binding"/>
    <property type="evidence" value="ECO:0007669"/>
    <property type="project" value="UniProtKB-KW"/>
</dbReference>
<evidence type="ECO:0000313" key="14">
    <source>
        <dbReference type="Proteomes" id="UP000014760"/>
    </source>
</evidence>
<comment type="similarity">
    <text evidence="2 11">Belongs to the TFB4 family.</text>
</comment>
<dbReference type="AlphaFoldDB" id="R7VEY6"/>
<dbReference type="GO" id="GO:0006355">
    <property type="term" value="P:regulation of DNA-templated transcription"/>
    <property type="evidence" value="ECO:0007669"/>
    <property type="project" value="InterPro"/>
</dbReference>
<name>R7VEY6_CAPTE</name>
<comment type="function">
    <text evidence="11">Component of the general transcription and DNA repair factor IIH (TFIIH) core complex, which is involved in general and transcription-coupled nucleotide excision repair (NER) of damaged DNA and, when complexed to CAK, in RNA transcription by RNA polymerase II. In NER, TFIIH acts by opening DNA around the lesion to allow the excision of the damaged oligonucleotide and its replacement by a new DNA fragment. In transcription, TFIIH has an essential role in transcription initiation. When the pre-initiation complex (PIC) has been established, TFIIH is required for promoter opening and promoter escape. Phosphorylation of the C-terminal tail (CTD) of the largest subunit of RNA polymerase II by the kinase module CAK controls the initiation of transcription.</text>
</comment>
<dbReference type="GO" id="GO:0005675">
    <property type="term" value="C:transcription factor TFIIH holo complex"/>
    <property type="evidence" value="ECO:0007669"/>
    <property type="project" value="UniProtKB-UniRule"/>
</dbReference>
<keyword evidence="10 11" id="KW-0539">Nucleus</keyword>
<keyword evidence="4 11" id="KW-0227">DNA damage</keyword>
<organism evidence="12">
    <name type="scientific">Capitella teleta</name>
    <name type="common">Polychaete worm</name>
    <dbReference type="NCBI Taxonomy" id="283909"/>
    <lineage>
        <taxon>Eukaryota</taxon>
        <taxon>Metazoa</taxon>
        <taxon>Spiralia</taxon>
        <taxon>Lophotrochozoa</taxon>
        <taxon>Annelida</taxon>
        <taxon>Polychaeta</taxon>
        <taxon>Sedentaria</taxon>
        <taxon>Scolecida</taxon>
        <taxon>Capitellidae</taxon>
        <taxon>Capitella</taxon>
    </lineage>
</organism>
<keyword evidence="6 11" id="KW-0862">Zinc</keyword>
<keyword evidence="5 11" id="KW-0863">Zinc-finger</keyword>
<dbReference type="GO" id="GO:0006289">
    <property type="term" value="P:nucleotide-excision repair"/>
    <property type="evidence" value="ECO:0007669"/>
    <property type="project" value="UniProtKB-UniRule"/>
</dbReference>
<evidence type="ECO:0000256" key="5">
    <source>
        <dbReference type="ARBA" id="ARBA00022771"/>
    </source>
</evidence>
<evidence type="ECO:0000256" key="10">
    <source>
        <dbReference type="ARBA" id="ARBA00023242"/>
    </source>
</evidence>
<comment type="subunit">
    <text evidence="11">Part of a TFIID-containing RNA polymerase II pre-initiation complex that is composed of TBP and at least GTF2A1, GTF2A2, GTF2E1, GTF2E2, GTF2F1, GTF2H2, GTF2H3, GTF2H4, GTF2H5, GTF2B, TCEA1, ERCC2, ERCC3, TAF1, TAF2, TAF3, TAF4, TAF5, TAF6, TAF7, TAF8, TAF9, TAF10, TAF11, TAF12 and TAF13. Component of the 7-subunit TFIIH core complex composed of XPB/ERCC3, XPD/ERCC2, GTF2H1, GTF2H2, GTF2H3, GTF2H4 and GTF2H5, which is active in NER. The core complex associates with the 3-subunit CDK-activating kinase (CAK) module composed of CCNH/cyclin H, CDK7 and MNAT1 to form the 10-subunit holoenzyme (holo-TFIIH) active in transcription. Interacts with RARA; the interaction requires prior phosphorylation of RARA on 'Ser-369' which then enhances interaction of RARA with CDK7.</text>
</comment>
<dbReference type="InterPro" id="IPR004600">
    <property type="entry name" value="TFIIH_Tfb4/GTF2H3"/>
</dbReference>
<dbReference type="PANTHER" id="PTHR12831:SF0">
    <property type="entry name" value="GENERAL TRANSCRIPTION FACTOR IIH SUBUNIT 3"/>
    <property type="match status" value="1"/>
</dbReference>
<keyword evidence="3 11" id="KW-0479">Metal-binding</keyword>
<sequence>MSDEGGPSCLILVIDTSPVWWGKKLLKQEYGRILSESLDALMVFCSAHLMLHHQNQLVVLAAHTNCSQVIFPSPNAHDAAMNGDAAFRGQSDGKYEVFAEVQSIIKDQLTDLILHDGGGEVHSDCLLAGALARALCYVNKINKGLPDGDAMRSRVLVVQGSEDNPLQYMDLMNIIFTAQKQNVIIDACIMDEDSPILQQVCDITGGFYLKTPQPSALLQYLLWVFLLEPGGAREKLNLPAKVHVDYRAACFCHRNLINTGYVCSVCLSVFCSFSPICSTCQTTFKLHGPPKLLKRKAKK</sequence>
<dbReference type="PANTHER" id="PTHR12831">
    <property type="entry name" value="TRANSCRIPTION INITIATION FACTOR IIH TFIIH , POLYPEPTIDE 3-RELATED"/>
    <property type="match status" value="1"/>
</dbReference>
<accession>R7VEY6</accession>
<dbReference type="STRING" id="283909.R7VEY6"/>
<evidence type="ECO:0000256" key="11">
    <source>
        <dbReference type="RuleBase" id="RU368090"/>
    </source>
</evidence>
<keyword evidence="8 11" id="KW-0804">Transcription</keyword>
<dbReference type="OMA" id="QGCDITS"/>
<evidence type="ECO:0000256" key="9">
    <source>
        <dbReference type="ARBA" id="ARBA00023204"/>
    </source>
</evidence>
<dbReference type="EMBL" id="AMQN01004920">
    <property type="status" value="NOT_ANNOTATED_CDS"/>
    <property type="molecule type" value="Genomic_DNA"/>
</dbReference>
<comment type="subcellular location">
    <subcellularLocation>
        <location evidence="1 11">Nucleus</location>
    </subcellularLocation>
</comment>
<dbReference type="Pfam" id="PF03850">
    <property type="entry name" value="Tfb4"/>
    <property type="match status" value="1"/>
</dbReference>
<evidence type="ECO:0000256" key="7">
    <source>
        <dbReference type="ARBA" id="ARBA00023015"/>
    </source>
</evidence>
<dbReference type="Gene3D" id="3.40.50.410">
    <property type="entry name" value="von Willebrand factor, type A domain"/>
    <property type="match status" value="1"/>
</dbReference>
<keyword evidence="14" id="KW-1185">Reference proteome</keyword>
<dbReference type="InterPro" id="IPR036465">
    <property type="entry name" value="vWFA_dom_sf"/>
</dbReference>
<evidence type="ECO:0000256" key="3">
    <source>
        <dbReference type="ARBA" id="ARBA00022723"/>
    </source>
</evidence>
<reference evidence="14" key="1">
    <citation type="submission" date="2012-12" db="EMBL/GenBank/DDBJ databases">
        <authorList>
            <person name="Hellsten U."/>
            <person name="Grimwood J."/>
            <person name="Chapman J.A."/>
            <person name="Shapiro H."/>
            <person name="Aerts A."/>
            <person name="Otillar R.P."/>
            <person name="Terry A.Y."/>
            <person name="Boore J.L."/>
            <person name="Simakov O."/>
            <person name="Marletaz F."/>
            <person name="Cho S.-J."/>
            <person name="Edsinger-Gonzales E."/>
            <person name="Havlak P."/>
            <person name="Kuo D.-H."/>
            <person name="Larsson T."/>
            <person name="Lv J."/>
            <person name="Arendt D."/>
            <person name="Savage R."/>
            <person name="Osoegawa K."/>
            <person name="de Jong P."/>
            <person name="Lindberg D.R."/>
            <person name="Seaver E.C."/>
            <person name="Weisblat D.A."/>
            <person name="Putnam N.H."/>
            <person name="Grigoriev I.V."/>
            <person name="Rokhsar D.S."/>
        </authorList>
    </citation>
    <scope>NUCLEOTIDE SEQUENCE</scope>
    <source>
        <strain evidence="14">I ESC-2004</strain>
    </source>
</reference>
<proteinExistence type="inferred from homology"/>
<evidence type="ECO:0000256" key="1">
    <source>
        <dbReference type="ARBA" id="ARBA00004123"/>
    </source>
</evidence>
<keyword evidence="9 11" id="KW-0234">DNA repair</keyword>
<dbReference type="FunCoup" id="R7VEY6">
    <property type="interactions" value="2232"/>
</dbReference>
<evidence type="ECO:0000256" key="6">
    <source>
        <dbReference type="ARBA" id="ARBA00022833"/>
    </source>
</evidence>
<evidence type="ECO:0000256" key="2">
    <source>
        <dbReference type="ARBA" id="ARBA00005273"/>
    </source>
</evidence>
<dbReference type="EnsemblMetazoa" id="CapteT169977">
    <property type="protein sequence ID" value="CapteP169977"/>
    <property type="gene ID" value="CapteG169977"/>
</dbReference>
<protein>
    <recommendedName>
        <fullName evidence="11">General transcription factor IIH subunit 3</fullName>
    </recommendedName>
    <alternativeName>
        <fullName evidence="11">General transcription factor IIH polypeptide 3</fullName>
    </alternativeName>
</protein>
<evidence type="ECO:0000313" key="12">
    <source>
        <dbReference type="EMBL" id="ELU14215.1"/>
    </source>
</evidence>
<evidence type="ECO:0000313" key="13">
    <source>
        <dbReference type="EnsemblMetazoa" id="CapteP169977"/>
    </source>
</evidence>
<reference evidence="13" key="3">
    <citation type="submission" date="2015-06" db="UniProtKB">
        <authorList>
            <consortium name="EnsemblMetazoa"/>
        </authorList>
    </citation>
    <scope>IDENTIFICATION</scope>
</reference>